<dbReference type="CDD" id="cd01650">
    <property type="entry name" value="RT_nLTR_like"/>
    <property type="match status" value="1"/>
</dbReference>
<dbReference type="PROSITE" id="PS50878">
    <property type="entry name" value="RT_POL"/>
    <property type="match status" value="1"/>
</dbReference>
<dbReference type="GO" id="GO:0071897">
    <property type="term" value="P:DNA biosynthetic process"/>
    <property type="evidence" value="ECO:0007669"/>
    <property type="project" value="UniProtKB-ARBA"/>
</dbReference>
<reference evidence="2 3" key="1">
    <citation type="submission" date="2024-05" db="EMBL/GenBank/DDBJ databases">
        <authorList>
            <person name="Wallberg A."/>
        </authorList>
    </citation>
    <scope>NUCLEOTIDE SEQUENCE [LARGE SCALE GENOMIC DNA]</scope>
</reference>
<dbReference type="InterPro" id="IPR000477">
    <property type="entry name" value="RT_dom"/>
</dbReference>
<protein>
    <recommendedName>
        <fullName evidence="1">Reverse transcriptase domain-containing protein</fullName>
    </recommendedName>
</protein>
<keyword evidence="3" id="KW-1185">Reference proteome</keyword>
<feature type="domain" description="Reverse transcriptase" evidence="1">
    <location>
        <begin position="184"/>
        <end position="451"/>
    </location>
</feature>
<name>A0AAV2SNR7_MEGNR</name>
<dbReference type="AlphaFoldDB" id="A0AAV2SNR7"/>
<sequence>MECSKTVAIRRRARRKMERTGTRRDIIAYNEAVAIATRTRLEAKRNSLQKYVSQINSDTPIKEVWDMMRKITGKHRISNRPIKYMDVYNYDKEGKALAFGKHYQRIMTKEDNREYLEEDINRIDLALQSGNQNDYNKRFTKREIQSAIDNLSSEKTYGKDEVHNQFLKHLPDNKKIELLGIFNRSWRNSIIPEEWKIAIIIPIPKPDKDLELPGSYRPISLLSCISKLLENMVASRLVYVLEMERLFSNSQFGFRYRRGTVDPVIGLEQEIHTAINSKKITIVVFFDIKSAYDTVDHTLLLNMLASKGIKGNMLGWIKEFLTMRKIQVNIEDILSEELEIDNGVPQGSGISTLLFDLILSNIPRIHPVKSKEFADDVAFSITADSIEDATLQMQDAIERFVEYIKAVGLKISAEKTKVMCFTLKKNREPNLTLEGQDIEIVTEFKYLGMVFDAPRLTWNKHVQHIRNRCQQGLNVMKYITSSKWGADRGTMLMMNSALVKSRLTYGSPALISMSKTNYRKLETIQNQGIRIATGCLKPTFIPALQAEANVIPLDIYIKQQAIKYYYRIKIQEEGHCIKDIIFNDENLNDDRVYNERAVRKPFVLKTLEIMREWRLPITPNIRNLEYPCIPPWDALEKKIRPELLHKIT</sequence>
<evidence type="ECO:0000313" key="3">
    <source>
        <dbReference type="Proteomes" id="UP001497623"/>
    </source>
</evidence>
<feature type="non-terminal residue" evidence="2">
    <location>
        <position position="648"/>
    </location>
</feature>
<dbReference type="SUPFAM" id="SSF56672">
    <property type="entry name" value="DNA/RNA polymerases"/>
    <property type="match status" value="1"/>
</dbReference>
<evidence type="ECO:0000313" key="2">
    <source>
        <dbReference type="EMBL" id="CAL4212077.1"/>
    </source>
</evidence>
<dbReference type="InterPro" id="IPR052560">
    <property type="entry name" value="RdDP_mobile_element"/>
</dbReference>
<dbReference type="EMBL" id="CAXKWB010087488">
    <property type="protein sequence ID" value="CAL4212077.1"/>
    <property type="molecule type" value="Genomic_DNA"/>
</dbReference>
<gene>
    <name evidence="2" type="ORF">MNOR_LOCUS38444</name>
</gene>
<comment type="caution">
    <text evidence="2">The sequence shown here is derived from an EMBL/GenBank/DDBJ whole genome shotgun (WGS) entry which is preliminary data.</text>
</comment>
<evidence type="ECO:0000259" key="1">
    <source>
        <dbReference type="PROSITE" id="PS50878"/>
    </source>
</evidence>
<organism evidence="2 3">
    <name type="scientific">Meganyctiphanes norvegica</name>
    <name type="common">Northern krill</name>
    <name type="synonym">Thysanopoda norvegica</name>
    <dbReference type="NCBI Taxonomy" id="48144"/>
    <lineage>
        <taxon>Eukaryota</taxon>
        <taxon>Metazoa</taxon>
        <taxon>Ecdysozoa</taxon>
        <taxon>Arthropoda</taxon>
        <taxon>Crustacea</taxon>
        <taxon>Multicrustacea</taxon>
        <taxon>Malacostraca</taxon>
        <taxon>Eumalacostraca</taxon>
        <taxon>Eucarida</taxon>
        <taxon>Euphausiacea</taxon>
        <taxon>Euphausiidae</taxon>
        <taxon>Meganyctiphanes</taxon>
    </lineage>
</organism>
<dbReference type="PANTHER" id="PTHR36688:SF1">
    <property type="entry name" value="ENDONUCLEASE_EXONUCLEASE_PHOSPHATASE DOMAIN-CONTAINING PROTEIN"/>
    <property type="match status" value="1"/>
</dbReference>
<dbReference type="InterPro" id="IPR043502">
    <property type="entry name" value="DNA/RNA_pol_sf"/>
</dbReference>
<accession>A0AAV2SNR7</accession>
<dbReference type="PANTHER" id="PTHR36688">
    <property type="entry name" value="ENDO/EXONUCLEASE/PHOSPHATASE DOMAIN-CONTAINING PROTEIN"/>
    <property type="match status" value="1"/>
</dbReference>
<dbReference type="Pfam" id="PF00078">
    <property type="entry name" value="RVT_1"/>
    <property type="match status" value="1"/>
</dbReference>
<proteinExistence type="predicted"/>
<dbReference type="Proteomes" id="UP001497623">
    <property type="component" value="Unassembled WGS sequence"/>
</dbReference>